<proteinExistence type="predicted"/>
<dbReference type="Pfam" id="PF00512">
    <property type="entry name" value="HisKA"/>
    <property type="match status" value="1"/>
</dbReference>
<keyword evidence="10" id="KW-1185">Reference proteome</keyword>
<dbReference type="InterPro" id="IPR003661">
    <property type="entry name" value="HisK_dim/P_dom"/>
</dbReference>
<dbReference type="PROSITE" id="PS50110">
    <property type="entry name" value="RESPONSE_REGULATORY"/>
    <property type="match status" value="1"/>
</dbReference>
<dbReference type="OrthoDB" id="18419at2759"/>
<dbReference type="Proteomes" id="UP000006671">
    <property type="component" value="Unassembled WGS sequence"/>
</dbReference>
<evidence type="ECO:0000256" key="5">
    <source>
        <dbReference type="ARBA" id="ARBA00022777"/>
    </source>
</evidence>
<evidence type="ECO:0000256" key="2">
    <source>
        <dbReference type="ARBA" id="ARBA00012438"/>
    </source>
</evidence>
<evidence type="ECO:0000313" key="10">
    <source>
        <dbReference type="Proteomes" id="UP000006671"/>
    </source>
</evidence>
<evidence type="ECO:0000256" key="4">
    <source>
        <dbReference type="ARBA" id="ARBA00022679"/>
    </source>
</evidence>
<dbReference type="Pfam" id="PF00072">
    <property type="entry name" value="Response_reg"/>
    <property type="match status" value="1"/>
</dbReference>
<dbReference type="Gene3D" id="3.40.50.2300">
    <property type="match status" value="1"/>
</dbReference>
<dbReference type="SMART" id="SM00448">
    <property type="entry name" value="REC"/>
    <property type="match status" value="1"/>
</dbReference>
<dbReference type="InterPro" id="IPR005467">
    <property type="entry name" value="His_kinase_dom"/>
</dbReference>
<dbReference type="EMBL" id="GG738914">
    <property type="protein sequence ID" value="EFC37856.1"/>
    <property type="molecule type" value="Genomic_DNA"/>
</dbReference>
<dbReference type="SUPFAM" id="SSF52172">
    <property type="entry name" value="CheY-like"/>
    <property type="match status" value="1"/>
</dbReference>
<dbReference type="SMART" id="SM00387">
    <property type="entry name" value="HATPase_c"/>
    <property type="match status" value="1"/>
</dbReference>
<sequence length="539" mass="61197">MNKSKTKFISNLSHELRNPLHGLLVTVELMQLDMKKISETLQNLVGLKIESFGKFVTRLQNDLKAQLELLHDIESNSKIFMDVFSNYLQISNLELGKIKLNNFPFNILELTDSILSVFTNLAKEKGLMLQSVLDLNKVPLYLIGDHVRLSQILLNFVSNSVKYTKKGSIMLNCTVCDKTDEDYPFLEGRSIIDTEEFICLKVTCQDTGIGIPTKDIRNLFRPFHTVDGASMDFERYYSYSVINQNRGSFHESHGIGLSLSNQFIELMNGKINFESEIGVGTKVTIYIPLKKCNMSQIAKIDSRISEEIEEIKNFSIRQVLILEENDNLSYSLEQLCRSIYPNVNSMKVNTLKSLNDVIGNIPKYFQSNTLPQSKVLIFYPSNSKIFTIESFSPITTNAIIISTSLRHSSQLSTSDIYLPTRIEHFITTIHSKISSTKLTSIAPSNSNSIFHSKKVLVVDDNQVNRKVLQKMTNNLGFNSQTACDGLEALETFKKEMNFDLILLDLLMPIICGKECCKLIRSIEKERKCKIVAVTANVWE</sequence>
<dbReference type="InterPro" id="IPR001789">
    <property type="entry name" value="Sig_transdc_resp-reg_receiver"/>
</dbReference>
<dbReference type="Pfam" id="PF02518">
    <property type="entry name" value="HATPase_c"/>
    <property type="match status" value="1"/>
</dbReference>
<dbReference type="Gene3D" id="1.10.287.130">
    <property type="match status" value="1"/>
</dbReference>
<name>D2VZJ1_NAEGR</name>
<dbReference type="InParanoid" id="D2VZJ1"/>
<dbReference type="STRING" id="5762.D2VZJ1"/>
<dbReference type="PRINTS" id="PR00344">
    <property type="entry name" value="BCTRLSENSOR"/>
</dbReference>
<evidence type="ECO:0000313" key="9">
    <source>
        <dbReference type="EMBL" id="EFC37856.1"/>
    </source>
</evidence>
<dbReference type="GO" id="GO:0009927">
    <property type="term" value="F:histidine phosphotransfer kinase activity"/>
    <property type="evidence" value="ECO:0007669"/>
    <property type="project" value="TreeGrafter"/>
</dbReference>
<dbReference type="VEuPathDB" id="AmoebaDB:NAEGRDRAFT_74506"/>
<dbReference type="AlphaFoldDB" id="D2VZJ1"/>
<dbReference type="PANTHER" id="PTHR43047">
    <property type="entry name" value="TWO-COMPONENT HISTIDINE PROTEIN KINASE"/>
    <property type="match status" value="1"/>
</dbReference>
<evidence type="ECO:0000256" key="1">
    <source>
        <dbReference type="ARBA" id="ARBA00000085"/>
    </source>
</evidence>
<reference evidence="9 10" key="1">
    <citation type="journal article" date="2010" name="Cell">
        <title>The genome of Naegleria gruberi illuminates early eukaryotic versatility.</title>
        <authorList>
            <person name="Fritz-Laylin L.K."/>
            <person name="Prochnik S.E."/>
            <person name="Ginger M.L."/>
            <person name="Dacks J.B."/>
            <person name="Carpenter M.L."/>
            <person name="Field M.C."/>
            <person name="Kuo A."/>
            <person name="Paredez A."/>
            <person name="Chapman J."/>
            <person name="Pham J."/>
            <person name="Shu S."/>
            <person name="Neupane R."/>
            <person name="Cipriano M."/>
            <person name="Mancuso J."/>
            <person name="Tu H."/>
            <person name="Salamov A."/>
            <person name="Lindquist E."/>
            <person name="Shapiro H."/>
            <person name="Lucas S."/>
            <person name="Grigoriev I.V."/>
            <person name="Cande W.Z."/>
            <person name="Fulton C."/>
            <person name="Rokhsar D.S."/>
            <person name="Dawson S.C."/>
        </authorList>
    </citation>
    <scope>NUCLEOTIDE SEQUENCE [LARGE SCALE GENOMIC DNA]</scope>
    <source>
        <strain evidence="9 10">NEG-M</strain>
    </source>
</reference>
<dbReference type="Gene3D" id="3.30.565.10">
    <property type="entry name" value="Histidine kinase-like ATPase, C-terminal domain"/>
    <property type="match status" value="1"/>
</dbReference>
<dbReference type="GO" id="GO:0000155">
    <property type="term" value="F:phosphorelay sensor kinase activity"/>
    <property type="evidence" value="ECO:0007669"/>
    <property type="project" value="InterPro"/>
</dbReference>
<comment type="catalytic activity">
    <reaction evidence="1">
        <text>ATP + protein L-histidine = ADP + protein N-phospho-L-histidine.</text>
        <dbReference type="EC" id="2.7.13.3"/>
    </reaction>
</comment>
<keyword evidence="4" id="KW-0808">Transferase</keyword>
<dbReference type="SMART" id="SM00388">
    <property type="entry name" value="HisKA"/>
    <property type="match status" value="1"/>
</dbReference>
<dbReference type="InterPro" id="IPR004358">
    <property type="entry name" value="Sig_transdc_His_kin-like_C"/>
</dbReference>
<evidence type="ECO:0000256" key="3">
    <source>
        <dbReference type="ARBA" id="ARBA00022553"/>
    </source>
</evidence>
<keyword evidence="5" id="KW-0418">Kinase</keyword>
<feature type="domain" description="Histidine kinase" evidence="7">
    <location>
        <begin position="11"/>
        <end position="291"/>
    </location>
</feature>
<dbReference type="PANTHER" id="PTHR43047:SF72">
    <property type="entry name" value="OSMOSENSING HISTIDINE PROTEIN KINASE SLN1"/>
    <property type="match status" value="1"/>
</dbReference>
<dbReference type="CDD" id="cd00082">
    <property type="entry name" value="HisKA"/>
    <property type="match status" value="1"/>
</dbReference>
<protein>
    <recommendedName>
        <fullName evidence="2">histidine kinase</fullName>
        <ecNumber evidence="2">2.7.13.3</ecNumber>
    </recommendedName>
</protein>
<feature type="modified residue" description="4-aspartylphosphate" evidence="6">
    <location>
        <position position="504"/>
    </location>
</feature>
<accession>D2VZJ1</accession>
<dbReference type="PROSITE" id="PS50109">
    <property type="entry name" value="HIS_KIN"/>
    <property type="match status" value="1"/>
</dbReference>
<evidence type="ECO:0000256" key="6">
    <source>
        <dbReference type="PROSITE-ProRule" id="PRU00169"/>
    </source>
</evidence>
<dbReference type="InterPro" id="IPR036890">
    <property type="entry name" value="HATPase_C_sf"/>
</dbReference>
<dbReference type="GeneID" id="8857732"/>
<dbReference type="InterPro" id="IPR003594">
    <property type="entry name" value="HATPase_dom"/>
</dbReference>
<dbReference type="GO" id="GO:0005886">
    <property type="term" value="C:plasma membrane"/>
    <property type="evidence" value="ECO:0007669"/>
    <property type="project" value="TreeGrafter"/>
</dbReference>
<dbReference type="OMA" id="KECCKLI"/>
<dbReference type="CDD" id="cd17546">
    <property type="entry name" value="REC_hyHK_CKI1_RcsC-like"/>
    <property type="match status" value="1"/>
</dbReference>
<gene>
    <name evidence="9" type="ORF">NAEGRDRAFT_74506</name>
</gene>
<dbReference type="RefSeq" id="XP_002670600.1">
    <property type="nucleotide sequence ID" value="XM_002670554.1"/>
</dbReference>
<dbReference type="EC" id="2.7.13.3" evidence="2"/>
<evidence type="ECO:0000259" key="8">
    <source>
        <dbReference type="PROSITE" id="PS50110"/>
    </source>
</evidence>
<evidence type="ECO:0000259" key="7">
    <source>
        <dbReference type="PROSITE" id="PS50109"/>
    </source>
</evidence>
<dbReference type="InterPro" id="IPR011006">
    <property type="entry name" value="CheY-like_superfamily"/>
</dbReference>
<dbReference type="SUPFAM" id="SSF47384">
    <property type="entry name" value="Homodimeric domain of signal transducing histidine kinase"/>
    <property type="match status" value="1"/>
</dbReference>
<organism evidence="10">
    <name type="scientific">Naegleria gruberi</name>
    <name type="common">Amoeba</name>
    <dbReference type="NCBI Taxonomy" id="5762"/>
    <lineage>
        <taxon>Eukaryota</taxon>
        <taxon>Discoba</taxon>
        <taxon>Heterolobosea</taxon>
        <taxon>Tetramitia</taxon>
        <taxon>Eutetramitia</taxon>
        <taxon>Vahlkampfiidae</taxon>
        <taxon>Naegleria</taxon>
    </lineage>
</organism>
<dbReference type="eggNOG" id="KOG0519">
    <property type="taxonomic scope" value="Eukaryota"/>
</dbReference>
<dbReference type="SUPFAM" id="SSF55874">
    <property type="entry name" value="ATPase domain of HSP90 chaperone/DNA topoisomerase II/histidine kinase"/>
    <property type="match status" value="1"/>
</dbReference>
<dbReference type="KEGG" id="ngr:NAEGRDRAFT_74506"/>
<keyword evidence="3 6" id="KW-0597">Phosphoprotein</keyword>
<dbReference type="InterPro" id="IPR036097">
    <property type="entry name" value="HisK_dim/P_sf"/>
</dbReference>
<feature type="domain" description="Response regulatory" evidence="8">
    <location>
        <begin position="454"/>
        <end position="539"/>
    </location>
</feature>